<reference evidence="1 2" key="1">
    <citation type="submission" date="2023-07" db="EMBL/GenBank/DDBJ databases">
        <title>Sorghum-associated microbial communities from plants grown in Nebraska, USA.</title>
        <authorList>
            <person name="Schachtman D."/>
        </authorList>
    </citation>
    <scope>NUCLEOTIDE SEQUENCE [LARGE SCALE GENOMIC DNA]</scope>
    <source>
        <strain evidence="1 2">DS1781</strain>
    </source>
</reference>
<accession>A0ABU1NL92</accession>
<organism evidence="1 2">
    <name type="scientific">Variovorax soli</name>
    <dbReference type="NCBI Taxonomy" id="376815"/>
    <lineage>
        <taxon>Bacteria</taxon>
        <taxon>Pseudomonadati</taxon>
        <taxon>Pseudomonadota</taxon>
        <taxon>Betaproteobacteria</taxon>
        <taxon>Burkholderiales</taxon>
        <taxon>Comamonadaceae</taxon>
        <taxon>Variovorax</taxon>
    </lineage>
</organism>
<evidence type="ECO:0000313" key="2">
    <source>
        <dbReference type="Proteomes" id="UP001184230"/>
    </source>
</evidence>
<dbReference type="RefSeq" id="WP_309906893.1">
    <property type="nucleotide sequence ID" value="NZ_JAVDRF010000015.1"/>
</dbReference>
<dbReference type="Proteomes" id="UP001184230">
    <property type="component" value="Unassembled WGS sequence"/>
</dbReference>
<name>A0ABU1NL92_9BURK</name>
<evidence type="ECO:0000313" key="1">
    <source>
        <dbReference type="EMBL" id="MDR6539209.1"/>
    </source>
</evidence>
<keyword evidence="2" id="KW-1185">Reference proteome</keyword>
<gene>
    <name evidence="1" type="ORF">J2739_005005</name>
</gene>
<dbReference type="EMBL" id="JAVDRF010000015">
    <property type="protein sequence ID" value="MDR6539209.1"/>
    <property type="molecule type" value="Genomic_DNA"/>
</dbReference>
<proteinExistence type="predicted"/>
<sequence>MPFLSPSAARVPPLSFLLADQTEPLQHIARHLGVSLRTLQRYAASGNAPRAVYLVLWFESSWELGTLHAQAVNEAQHARSWIASLERECERLRSCARRDSEPWVARHLAASKEKDRDPPETLCIRQSARHLSSDAPRPALHGHLVCRALAKCQRGGVRTAGQRLGFGDRTVGAVRYVHLEKPMHDNHSSM</sequence>
<protein>
    <submittedName>
        <fullName evidence="1">Uncharacterized protein</fullName>
    </submittedName>
</protein>
<comment type="caution">
    <text evidence="1">The sequence shown here is derived from an EMBL/GenBank/DDBJ whole genome shotgun (WGS) entry which is preliminary data.</text>
</comment>